<keyword evidence="3" id="KW-1185">Reference proteome</keyword>
<name>A0ABT1LPI4_9MICC</name>
<reference evidence="2 3" key="1">
    <citation type="submission" date="2022-06" db="EMBL/GenBank/DDBJ databases">
        <title>Pseudarthrobacter sp. strain RMG13 Genome sequencing and assembly.</title>
        <authorList>
            <person name="Kim I."/>
        </authorList>
    </citation>
    <scope>NUCLEOTIDE SEQUENCE [LARGE SCALE GENOMIC DNA]</scope>
    <source>
        <strain evidence="2 3">RMG13</strain>
    </source>
</reference>
<gene>
    <name evidence="2" type="ORF">NFC73_11610</name>
</gene>
<evidence type="ECO:0000256" key="1">
    <source>
        <dbReference type="SAM" id="MobiDB-lite"/>
    </source>
</evidence>
<evidence type="ECO:0000313" key="3">
    <source>
        <dbReference type="Proteomes" id="UP001524318"/>
    </source>
</evidence>
<comment type="caution">
    <text evidence="2">The sequence shown here is derived from an EMBL/GenBank/DDBJ whole genome shotgun (WGS) entry which is preliminary data.</text>
</comment>
<evidence type="ECO:0000313" key="2">
    <source>
        <dbReference type="EMBL" id="MCP9000369.1"/>
    </source>
</evidence>
<feature type="compositionally biased region" description="Basic and acidic residues" evidence="1">
    <location>
        <begin position="382"/>
        <end position="394"/>
    </location>
</feature>
<proteinExistence type="predicted"/>
<protein>
    <submittedName>
        <fullName evidence="2">Uncharacterized protein</fullName>
    </submittedName>
</protein>
<organism evidence="2 3">
    <name type="scientific">Pseudarthrobacter humi</name>
    <dbReference type="NCBI Taxonomy" id="2952523"/>
    <lineage>
        <taxon>Bacteria</taxon>
        <taxon>Bacillati</taxon>
        <taxon>Actinomycetota</taxon>
        <taxon>Actinomycetes</taxon>
        <taxon>Micrococcales</taxon>
        <taxon>Micrococcaceae</taxon>
        <taxon>Pseudarthrobacter</taxon>
    </lineage>
</organism>
<feature type="region of interest" description="Disordered" evidence="1">
    <location>
        <begin position="382"/>
        <end position="407"/>
    </location>
</feature>
<dbReference type="Proteomes" id="UP001524318">
    <property type="component" value="Unassembled WGS sequence"/>
</dbReference>
<accession>A0ABT1LPI4</accession>
<sequence length="407" mass="43216">MIQNVHCHDEGDGWGNAEPYIWTVFFKVDGDNFAVEAGSGLIGSPTIVSSNGSHGNLGNTDVDAGDDVAVPDAVGLWSTKLKPIPVNDAGLRALLGADDIPAIAGVVVSLMEEDGWPDSLANTGYSAFVDAVQLAVVKVAASFQHALAAPTPQEIKDQIDVVKASAATSVKAAVKNAMSGWELIWYGTFGNNDDGIGTEAFTTTTDELVTTPVITINRRWSGDESGDGDWEIGGVFRGFPQLDCDLERLFSFSAGSGARQEESRAESFDAMRAFRGGAFRESPGLGAWWAEFAAASPALAMLAEQRPDVQEALNGLVHDAGTWLSDGTERIGGQSLERLNTVLDALAADAPGHRARVLRQAKRLVKRLDGASFEDGLRFADEMKPVGRTPRRDPVQPAPDSSRAAGY</sequence>
<dbReference type="EMBL" id="JANCLV010000007">
    <property type="protein sequence ID" value="MCP9000369.1"/>
    <property type="molecule type" value="Genomic_DNA"/>
</dbReference>
<dbReference type="RefSeq" id="WP_254750342.1">
    <property type="nucleotide sequence ID" value="NZ_JANCLV010000007.1"/>
</dbReference>